<sequence>MNIDGKNLAQIYSCNYYEISTSINHRVDDLLVGILISIKEQQKNVQKERERLDRMVILQRKGSNHSPKHKNSITVLKTPANNVMKFFRKHFTIKKNEQNLI</sequence>
<reference evidence="1 2" key="1">
    <citation type="submission" date="2018-11" db="EMBL/GenBank/DDBJ databases">
        <authorList>
            <consortium name="Pathogen Informatics"/>
        </authorList>
    </citation>
    <scope>NUCLEOTIDE SEQUENCE [LARGE SCALE GENOMIC DNA]</scope>
    <source>
        <strain>Denwood</strain>
        <strain evidence="2">Zambia</strain>
    </source>
</reference>
<dbReference type="Proteomes" id="UP000269396">
    <property type="component" value="Unassembled WGS sequence"/>
</dbReference>
<dbReference type="AlphaFoldDB" id="A0A3P8B8M4"/>
<gene>
    <name evidence="1" type="ORF">SMTD_LOCUS3956</name>
</gene>
<evidence type="ECO:0000313" key="1">
    <source>
        <dbReference type="EMBL" id="VDP01074.1"/>
    </source>
</evidence>
<dbReference type="EMBL" id="UZAL01008917">
    <property type="protein sequence ID" value="VDP01074.1"/>
    <property type="molecule type" value="Genomic_DNA"/>
</dbReference>
<evidence type="ECO:0000313" key="2">
    <source>
        <dbReference type="Proteomes" id="UP000269396"/>
    </source>
</evidence>
<organism evidence="1 2">
    <name type="scientific">Schistosoma mattheei</name>
    <dbReference type="NCBI Taxonomy" id="31246"/>
    <lineage>
        <taxon>Eukaryota</taxon>
        <taxon>Metazoa</taxon>
        <taxon>Spiralia</taxon>
        <taxon>Lophotrochozoa</taxon>
        <taxon>Platyhelminthes</taxon>
        <taxon>Trematoda</taxon>
        <taxon>Digenea</taxon>
        <taxon>Strigeidida</taxon>
        <taxon>Schistosomatoidea</taxon>
        <taxon>Schistosomatidae</taxon>
        <taxon>Schistosoma</taxon>
    </lineage>
</organism>
<protein>
    <submittedName>
        <fullName evidence="1">Uncharacterized protein</fullName>
    </submittedName>
</protein>
<accession>A0A3P8B8M4</accession>
<proteinExistence type="predicted"/>
<keyword evidence="2" id="KW-1185">Reference proteome</keyword>
<name>A0A3P8B8M4_9TREM</name>